<dbReference type="AlphaFoldDB" id="A0AAD4RAI2"/>
<comment type="caution">
    <text evidence="1">The sequence shown here is derived from an EMBL/GenBank/DDBJ whole genome shotgun (WGS) entry which is preliminary data.</text>
</comment>
<evidence type="ECO:0000313" key="1">
    <source>
        <dbReference type="EMBL" id="KAI1720627.1"/>
    </source>
</evidence>
<dbReference type="Proteomes" id="UP001201812">
    <property type="component" value="Unassembled WGS sequence"/>
</dbReference>
<reference evidence="1" key="1">
    <citation type="submission" date="2022-01" db="EMBL/GenBank/DDBJ databases">
        <title>Genome Sequence Resource for Two Populations of Ditylenchus destructor, the Migratory Endoparasitic Phytonematode.</title>
        <authorList>
            <person name="Zhang H."/>
            <person name="Lin R."/>
            <person name="Xie B."/>
        </authorList>
    </citation>
    <scope>NUCLEOTIDE SEQUENCE</scope>
    <source>
        <strain evidence="1">BazhouSP</strain>
    </source>
</reference>
<sequence length="129" mass="14210">MSYLHSCAILEASKTSSGLSHKAAMRRKEGTTTLICNRHTNQSPTKIPHITSNDVLPASLPSFKSITASGPQRNRSFSEKRTPVESKTGLCPIIQSLAPSLCIIQSFSVVNYIKQSHFPFSRTRLLHSN</sequence>
<gene>
    <name evidence="1" type="ORF">DdX_04868</name>
</gene>
<organism evidence="1 2">
    <name type="scientific">Ditylenchus destructor</name>
    <dbReference type="NCBI Taxonomy" id="166010"/>
    <lineage>
        <taxon>Eukaryota</taxon>
        <taxon>Metazoa</taxon>
        <taxon>Ecdysozoa</taxon>
        <taxon>Nematoda</taxon>
        <taxon>Chromadorea</taxon>
        <taxon>Rhabditida</taxon>
        <taxon>Tylenchina</taxon>
        <taxon>Tylenchomorpha</taxon>
        <taxon>Sphaerularioidea</taxon>
        <taxon>Anguinidae</taxon>
        <taxon>Anguininae</taxon>
        <taxon>Ditylenchus</taxon>
    </lineage>
</organism>
<keyword evidence="2" id="KW-1185">Reference proteome</keyword>
<accession>A0AAD4RAI2</accession>
<dbReference type="EMBL" id="JAKKPZ010000005">
    <property type="protein sequence ID" value="KAI1720627.1"/>
    <property type="molecule type" value="Genomic_DNA"/>
</dbReference>
<name>A0AAD4RAI2_9BILA</name>
<evidence type="ECO:0000313" key="2">
    <source>
        <dbReference type="Proteomes" id="UP001201812"/>
    </source>
</evidence>
<protein>
    <submittedName>
        <fullName evidence="1">Uncharacterized protein</fullName>
    </submittedName>
</protein>
<proteinExistence type="predicted"/>